<sequence length="111" mass="12881">MVLQGTSRVNESKTPDLICKKMTKREQLNVLVKWYYRPCELPEVVYDSLLQERNSEEHCKYRFFLTSLGFEGSGSLFLSLFFFALYMTLIARLVAAPYLVQKKRPLTGDSS</sequence>
<evidence type="ECO:0000313" key="2">
    <source>
        <dbReference type="EMBL" id="VDP35689.1"/>
    </source>
</evidence>
<keyword evidence="1" id="KW-0472">Membrane</keyword>
<dbReference type="EMBL" id="UZAM01014791">
    <property type="protein sequence ID" value="VDP35689.1"/>
    <property type="molecule type" value="Genomic_DNA"/>
</dbReference>
<keyword evidence="1" id="KW-1133">Transmembrane helix</keyword>
<name>A0A183J4X3_9BILA</name>
<keyword evidence="3" id="KW-1185">Reference proteome</keyword>
<reference evidence="2 3" key="2">
    <citation type="submission" date="2018-11" db="EMBL/GenBank/DDBJ databases">
        <authorList>
            <consortium name="Pathogen Informatics"/>
        </authorList>
    </citation>
    <scope>NUCLEOTIDE SEQUENCE [LARGE SCALE GENOMIC DNA]</scope>
</reference>
<gene>
    <name evidence="2" type="ORF">SBAD_LOCUS10921</name>
</gene>
<protein>
    <submittedName>
        <fullName evidence="4">BAH domain-containing protein</fullName>
    </submittedName>
</protein>
<dbReference type="AlphaFoldDB" id="A0A183J4X3"/>
<evidence type="ECO:0000313" key="4">
    <source>
        <dbReference type="WBParaSite" id="SBAD_0001129701-mRNA-1"/>
    </source>
</evidence>
<organism evidence="4">
    <name type="scientific">Soboliphyme baturini</name>
    <dbReference type="NCBI Taxonomy" id="241478"/>
    <lineage>
        <taxon>Eukaryota</taxon>
        <taxon>Metazoa</taxon>
        <taxon>Ecdysozoa</taxon>
        <taxon>Nematoda</taxon>
        <taxon>Enoplea</taxon>
        <taxon>Dorylaimia</taxon>
        <taxon>Dioctophymatida</taxon>
        <taxon>Dioctophymatoidea</taxon>
        <taxon>Soboliphymatidae</taxon>
        <taxon>Soboliphyme</taxon>
    </lineage>
</organism>
<feature type="transmembrane region" description="Helical" evidence="1">
    <location>
        <begin position="76"/>
        <end position="95"/>
    </location>
</feature>
<dbReference type="OrthoDB" id="6147534at2759"/>
<dbReference type="Proteomes" id="UP000270296">
    <property type="component" value="Unassembled WGS sequence"/>
</dbReference>
<keyword evidence="1" id="KW-0812">Transmembrane</keyword>
<evidence type="ECO:0000313" key="3">
    <source>
        <dbReference type="Proteomes" id="UP000270296"/>
    </source>
</evidence>
<evidence type="ECO:0000256" key="1">
    <source>
        <dbReference type="SAM" id="Phobius"/>
    </source>
</evidence>
<proteinExistence type="predicted"/>
<accession>A0A183J4X3</accession>
<reference evidence="4" key="1">
    <citation type="submission" date="2016-06" db="UniProtKB">
        <authorList>
            <consortium name="WormBaseParasite"/>
        </authorList>
    </citation>
    <scope>IDENTIFICATION</scope>
</reference>
<dbReference type="WBParaSite" id="SBAD_0001129701-mRNA-1">
    <property type="protein sequence ID" value="SBAD_0001129701-mRNA-1"/>
    <property type="gene ID" value="SBAD_0001129701"/>
</dbReference>